<gene>
    <name evidence="2" type="ORF">EJ903_26225</name>
</gene>
<feature type="signal peptide" evidence="1">
    <location>
        <begin position="1"/>
        <end position="19"/>
    </location>
</feature>
<keyword evidence="1" id="KW-0732">Signal</keyword>
<sequence>MRMPIMAAAAALLTSACNTADIRAQAVQQRSQYAVMAAERIDEACASFGFKPGTDAFATCRMVQAEKQAEEQRRWAAAAAAQTEQLRRQNCYAAALNSLYSQNSVANALRDVACMP</sequence>
<comment type="caution">
    <text evidence="2">The sequence shown here is derived from an EMBL/GenBank/DDBJ whole genome shotgun (WGS) entry which is preliminary data.</text>
</comment>
<feature type="chain" id="PRO_5019538764" description="Lipoprotein" evidence="1">
    <location>
        <begin position="20"/>
        <end position="116"/>
    </location>
</feature>
<evidence type="ECO:0000313" key="2">
    <source>
        <dbReference type="EMBL" id="RTR11056.1"/>
    </source>
</evidence>
<protein>
    <recommendedName>
        <fullName evidence="4">Lipoprotein</fullName>
    </recommendedName>
</protein>
<dbReference type="OrthoDB" id="8595733at2"/>
<keyword evidence="3" id="KW-1185">Reference proteome</keyword>
<dbReference type="PROSITE" id="PS51257">
    <property type="entry name" value="PROKAR_LIPOPROTEIN"/>
    <property type="match status" value="1"/>
</dbReference>
<proteinExistence type="predicted"/>
<reference evidence="2 3" key="1">
    <citation type="submission" date="2018-12" db="EMBL/GenBank/DDBJ databases">
        <authorList>
            <person name="Yang Y."/>
        </authorList>
    </citation>
    <scope>NUCLEOTIDE SEQUENCE [LARGE SCALE GENOMIC DNA]</scope>
    <source>
        <strain evidence="2 3">L-25-5w-1</strain>
    </source>
</reference>
<accession>A0A431V9F2</accession>
<dbReference type="Proteomes" id="UP000277007">
    <property type="component" value="Unassembled WGS sequence"/>
</dbReference>
<evidence type="ECO:0008006" key="4">
    <source>
        <dbReference type="Google" id="ProtNLM"/>
    </source>
</evidence>
<organism evidence="2 3">
    <name type="scientific">Azospirillum griseum</name>
    <dbReference type="NCBI Taxonomy" id="2496639"/>
    <lineage>
        <taxon>Bacteria</taxon>
        <taxon>Pseudomonadati</taxon>
        <taxon>Pseudomonadota</taxon>
        <taxon>Alphaproteobacteria</taxon>
        <taxon>Rhodospirillales</taxon>
        <taxon>Azospirillaceae</taxon>
        <taxon>Azospirillum</taxon>
    </lineage>
</organism>
<evidence type="ECO:0000313" key="3">
    <source>
        <dbReference type="Proteomes" id="UP000277007"/>
    </source>
</evidence>
<name>A0A431V9F2_9PROT</name>
<dbReference type="EMBL" id="RXMA01000088">
    <property type="protein sequence ID" value="RTR11056.1"/>
    <property type="molecule type" value="Genomic_DNA"/>
</dbReference>
<evidence type="ECO:0000256" key="1">
    <source>
        <dbReference type="SAM" id="SignalP"/>
    </source>
</evidence>
<dbReference type="RefSeq" id="WP_126620805.1">
    <property type="nucleotide sequence ID" value="NZ_JBHUCY010000080.1"/>
</dbReference>
<dbReference type="AlphaFoldDB" id="A0A431V9F2"/>